<dbReference type="EMBL" id="JACQXR010000038">
    <property type="protein sequence ID" value="MBI4726196.1"/>
    <property type="molecule type" value="Genomic_DNA"/>
</dbReference>
<feature type="non-terminal residue" evidence="2">
    <location>
        <position position="1"/>
    </location>
</feature>
<evidence type="ECO:0000313" key="2">
    <source>
        <dbReference type="EMBL" id="MBI4726196.1"/>
    </source>
</evidence>
<dbReference type="SUPFAM" id="SSF52402">
    <property type="entry name" value="Adenine nucleotide alpha hydrolases-like"/>
    <property type="match status" value="1"/>
</dbReference>
<sequence>KAAAQLGINLVEHDFTDEYFVMMKNPRYGFGGNMNPCIDCHGLMLRTAHGLLEKNEASFLVTGEVLGERPMSQTKGGLNAVLKLSADRDLILRPLSAKLLAPTKPERKGWVDRDKLYDFSGRGRKRQENLAKSFGIRDYPQPAGGCLLTEPNYSARLKELLKHEGLVKRDVELLAAGRHFRLAPNLKLAVGRNKADNETLLKMAGEGDLIIRPDHQTKGPVGLLRGSYDEHGLDLALQIVARYCDVKIDKCDVKIDKKLALNIYSGNNQAKTLETVKPAEQEVNGYMI</sequence>
<proteinExistence type="predicted"/>
<reference evidence="2" key="1">
    <citation type="submission" date="2020-07" db="EMBL/GenBank/DDBJ databases">
        <title>Huge and variable diversity of episymbiotic CPR bacteria and DPANN archaea in groundwater ecosystems.</title>
        <authorList>
            <person name="He C.Y."/>
            <person name="Keren R."/>
            <person name="Whittaker M."/>
            <person name="Farag I.F."/>
            <person name="Doudna J."/>
            <person name="Cate J.H.D."/>
            <person name="Banfield J.F."/>
        </authorList>
    </citation>
    <scope>NUCLEOTIDE SEQUENCE</scope>
    <source>
        <strain evidence="2">NC_groundwater_1520_Pr4_B-0.1um_53_5</strain>
    </source>
</reference>
<protein>
    <submittedName>
        <fullName evidence="2">tRNA 4-thiouridine(8) synthase ThiI</fullName>
    </submittedName>
</protein>
<gene>
    <name evidence="2" type="ORF">HY768_03055</name>
</gene>
<name>A0A933I8I5_UNCT6</name>
<dbReference type="AlphaFoldDB" id="A0A933I8I5"/>
<dbReference type="Proteomes" id="UP000736328">
    <property type="component" value="Unassembled WGS sequence"/>
</dbReference>
<accession>A0A933I8I5</accession>
<dbReference type="InterPro" id="IPR059101">
    <property type="entry name" value="NFACT-R_2"/>
</dbReference>
<dbReference type="Pfam" id="PF18297">
    <property type="entry name" value="NFACT-R_2"/>
    <property type="match status" value="1"/>
</dbReference>
<dbReference type="InterPro" id="IPR014729">
    <property type="entry name" value="Rossmann-like_a/b/a_fold"/>
</dbReference>
<evidence type="ECO:0000313" key="3">
    <source>
        <dbReference type="Proteomes" id="UP000736328"/>
    </source>
</evidence>
<feature type="domain" description="NFACT protein RNA binding" evidence="1">
    <location>
        <begin position="177"/>
        <end position="257"/>
    </location>
</feature>
<dbReference type="Gene3D" id="3.40.50.620">
    <property type="entry name" value="HUPs"/>
    <property type="match status" value="1"/>
</dbReference>
<organism evidence="2 3">
    <name type="scientific">candidate division TA06 bacterium</name>
    <dbReference type="NCBI Taxonomy" id="2250710"/>
    <lineage>
        <taxon>Bacteria</taxon>
        <taxon>Bacteria division TA06</taxon>
    </lineage>
</organism>
<comment type="caution">
    <text evidence="2">The sequence shown here is derived from an EMBL/GenBank/DDBJ whole genome shotgun (WGS) entry which is preliminary data.</text>
</comment>
<evidence type="ECO:0000259" key="1">
    <source>
        <dbReference type="Pfam" id="PF18297"/>
    </source>
</evidence>